<reference evidence="2 6" key="1">
    <citation type="submission" date="2018-08" db="EMBL/GenBank/DDBJ databases">
        <authorList>
            <consortium name="NARMS: The National Antimicrobial Resistance Monitoring System"/>
        </authorList>
    </citation>
    <scope>NUCLEOTIDE SEQUENCE [LARGE SCALE GENOMIC DNA]</scope>
    <source>
        <strain evidence="2 6">FSIS11706358</strain>
    </source>
</reference>
<evidence type="ECO:0000313" key="4">
    <source>
        <dbReference type="EMBL" id="VCY85170.1"/>
    </source>
</evidence>
<evidence type="ECO:0000313" key="6">
    <source>
        <dbReference type="Proteomes" id="UP000542214"/>
    </source>
</evidence>
<gene>
    <name evidence="4" type="ORF">BANRA_03870</name>
    <name evidence="2" type="ORF">C0P57_005071</name>
    <name evidence="1" type="ORF">FGAF848_48210</name>
    <name evidence="3" type="ORF">JNP96_00435</name>
</gene>
<evidence type="ECO:0000313" key="5">
    <source>
        <dbReference type="Proteomes" id="UP000281521"/>
    </source>
</evidence>
<accession>A0A2Y0ZYP6</accession>
<evidence type="ECO:0000313" key="1">
    <source>
        <dbReference type="EMBL" id="CAK1216711.1"/>
    </source>
</evidence>
<dbReference type="EMBL" id="CP070393">
    <property type="protein sequence ID" value="QRZ97601.1"/>
    <property type="molecule type" value="Genomic_DNA"/>
</dbReference>
<dbReference type="EMBL" id="UWXJ01000001">
    <property type="protein sequence ID" value="VCY85170.1"/>
    <property type="molecule type" value="Genomic_DNA"/>
</dbReference>
<dbReference type="Proteomes" id="UP000281521">
    <property type="component" value="Unassembled WGS sequence"/>
</dbReference>
<dbReference type="AlphaFoldDB" id="A0A2Y0ZYP6"/>
<evidence type="ECO:0000313" key="3">
    <source>
        <dbReference type="EMBL" id="QRZ97601.1"/>
    </source>
</evidence>
<sequence length="35" mass="3766">MAADKSCLKTHIGSLSKADMLSVEDAIKIHLGLLR</sequence>
<reference evidence="4 5" key="2">
    <citation type="submission" date="2018-10" db="EMBL/GenBank/DDBJ databases">
        <authorList>
            <person name="Noll B N."/>
        </authorList>
    </citation>
    <scope>NUCLEOTIDE SEQUENCE [LARGE SCALE GENOMIC DNA]</scope>
    <source>
        <strain evidence="4">Ecoli022</strain>
    </source>
</reference>
<dbReference type="EMBL" id="CAUZHL010000007">
    <property type="protein sequence ID" value="CAK1216711.1"/>
    <property type="molecule type" value="Genomic_DNA"/>
</dbReference>
<dbReference type="Proteomes" id="UP001190091">
    <property type="component" value="Unassembled WGS sequence"/>
</dbReference>
<proteinExistence type="predicted"/>
<protein>
    <submittedName>
        <fullName evidence="2">Plasmid maintenance protein</fullName>
    </submittedName>
</protein>
<dbReference type="Proteomes" id="UP000663166">
    <property type="component" value="Chromosome"/>
</dbReference>
<reference evidence="1" key="4">
    <citation type="submission" date="2023-10" db="EMBL/GenBank/DDBJ databases">
        <authorList>
            <person name="Leclercq S."/>
        </authorList>
    </citation>
    <scope>NUCLEOTIDE SEQUENCE</scope>
    <source>
        <strain evidence="1">F848</strain>
    </source>
</reference>
<dbReference type="EMBL" id="AASFZR010000169">
    <property type="protein sequence ID" value="EFB4535673.1"/>
    <property type="molecule type" value="Genomic_DNA"/>
</dbReference>
<evidence type="ECO:0000313" key="2">
    <source>
        <dbReference type="EMBL" id="EFB4535673.1"/>
    </source>
</evidence>
<organism evidence="2 6">
    <name type="scientific">Escherichia coli</name>
    <dbReference type="NCBI Taxonomy" id="562"/>
    <lineage>
        <taxon>Bacteria</taxon>
        <taxon>Pseudomonadati</taxon>
        <taxon>Pseudomonadota</taxon>
        <taxon>Gammaproteobacteria</taxon>
        <taxon>Enterobacterales</taxon>
        <taxon>Enterobacteriaceae</taxon>
        <taxon>Escherichia</taxon>
    </lineage>
</organism>
<reference evidence="3" key="3">
    <citation type="submission" date="2021-02" db="EMBL/GenBank/DDBJ databases">
        <title>Co-localization of colistin and carbapenem -resistance genes on a novel transferable IncHI2 plasmid in Escherichia coli from chicken-origin.</title>
        <authorList>
            <person name="Hoffmann M."/>
            <person name="Balkey M."/>
            <person name="Ronco T."/>
            <person name="Hendriksen R.S."/>
        </authorList>
    </citation>
    <scope>NUCLEOTIDE SEQUENCE</scope>
    <source>
        <strain evidence="3">CFSAN083829</strain>
    </source>
</reference>
<dbReference type="Proteomes" id="UP000542214">
    <property type="component" value="Unassembled WGS sequence"/>
</dbReference>
<dbReference type="RefSeq" id="WP_001313273.1">
    <property type="nucleotide sequence ID" value="NZ_AP017610.1"/>
</dbReference>
<name>A0A2Y0ZYP6_ECOLX</name>